<accession>A0ACB8RVR8</accession>
<evidence type="ECO:0000313" key="2">
    <source>
        <dbReference type="Proteomes" id="UP000814033"/>
    </source>
</evidence>
<reference evidence="1" key="1">
    <citation type="submission" date="2021-02" db="EMBL/GenBank/DDBJ databases">
        <authorList>
            <consortium name="DOE Joint Genome Institute"/>
            <person name="Ahrendt S."/>
            <person name="Looney B.P."/>
            <person name="Miyauchi S."/>
            <person name="Morin E."/>
            <person name="Drula E."/>
            <person name="Courty P.E."/>
            <person name="Chicoki N."/>
            <person name="Fauchery L."/>
            <person name="Kohler A."/>
            <person name="Kuo A."/>
            <person name="Labutti K."/>
            <person name="Pangilinan J."/>
            <person name="Lipzen A."/>
            <person name="Riley R."/>
            <person name="Andreopoulos W."/>
            <person name="He G."/>
            <person name="Johnson J."/>
            <person name="Barry K.W."/>
            <person name="Grigoriev I.V."/>
            <person name="Nagy L."/>
            <person name="Hibbett D."/>
            <person name="Henrissat B."/>
            <person name="Matheny P.B."/>
            <person name="Labbe J."/>
            <person name="Martin F."/>
        </authorList>
    </citation>
    <scope>NUCLEOTIDE SEQUENCE</scope>
    <source>
        <strain evidence="1">FP105234-sp</strain>
    </source>
</reference>
<proteinExistence type="predicted"/>
<protein>
    <submittedName>
        <fullName evidence="1">Uncharacterized protein</fullName>
    </submittedName>
</protein>
<evidence type="ECO:0000313" key="1">
    <source>
        <dbReference type="EMBL" id="KAI0048055.1"/>
    </source>
</evidence>
<name>A0ACB8RVR8_9AGAM</name>
<keyword evidence="2" id="KW-1185">Reference proteome</keyword>
<gene>
    <name evidence="1" type="ORF">FA95DRAFT_1558444</name>
</gene>
<comment type="caution">
    <text evidence="1">The sequence shown here is derived from an EMBL/GenBank/DDBJ whole genome shotgun (WGS) entry which is preliminary data.</text>
</comment>
<dbReference type="EMBL" id="MU275893">
    <property type="protein sequence ID" value="KAI0048055.1"/>
    <property type="molecule type" value="Genomic_DNA"/>
</dbReference>
<dbReference type="Proteomes" id="UP000814033">
    <property type="component" value="Unassembled WGS sequence"/>
</dbReference>
<sequence>MLQLPKKDQQTYALKKGDYNLAVALDSNVHRYRRPDHPGAAALVFCCAELEGEAATWFLEHVCGNKSD</sequence>
<reference evidence="1" key="2">
    <citation type="journal article" date="2022" name="New Phytol.">
        <title>Evolutionary transition to the ectomycorrhizal habit in the genomes of a hyperdiverse lineage of mushroom-forming fungi.</title>
        <authorList>
            <person name="Looney B."/>
            <person name="Miyauchi S."/>
            <person name="Morin E."/>
            <person name="Drula E."/>
            <person name="Courty P.E."/>
            <person name="Kohler A."/>
            <person name="Kuo A."/>
            <person name="LaButti K."/>
            <person name="Pangilinan J."/>
            <person name="Lipzen A."/>
            <person name="Riley R."/>
            <person name="Andreopoulos W."/>
            <person name="He G."/>
            <person name="Johnson J."/>
            <person name="Nolan M."/>
            <person name="Tritt A."/>
            <person name="Barry K.W."/>
            <person name="Grigoriev I.V."/>
            <person name="Nagy L.G."/>
            <person name="Hibbett D."/>
            <person name="Henrissat B."/>
            <person name="Matheny P.B."/>
            <person name="Labbe J."/>
            <person name="Martin F.M."/>
        </authorList>
    </citation>
    <scope>NUCLEOTIDE SEQUENCE</scope>
    <source>
        <strain evidence="1">FP105234-sp</strain>
    </source>
</reference>
<organism evidence="1 2">
    <name type="scientific">Auriscalpium vulgare</name>
    <dbReference type="NCBI Taxonomy" id="40419"/>
    <lineage>
        <taxon>Eukaryota</taxon>
        <taxon>Fungi</taxon>
        <taxon>Dikarya</taxon>
        <taxon>Basidiomycota</taxon>
        <taxon>Agaricomycotina</taxon>
        <taxon>Agaricomycetes</taxon>
        <taxon>Russulales</taxon>
        <taxon>Auriscalpiaceae</taxon>
        <taxon>Auriscalpium</taxon>
    </lineage>
</organism>